<evidence type="ECO:0000313" key="2">
    <source>
        <dbReference type="Proteomes" id="UP000887572"/>
    </source>
</evidence>
<name>A0A914HT29_GLORO</name>
<keyword evidence="1" id="KW-0472">Membrane</keyword>
<proteinExistence type="predicted"/>
<protein>
    <submittedName>
        <fullName evidence="3">Uncharacterized protein</fullName>
    </submittedName>
</protein>
<keyword evidence="2" id="KW-1185">Reference proteome</keyword>
<sequence>MAEGDDNNNKKNISRRKIVFVSANALLLYTYTLYSLAAFSPLSSINNVEEHNGTQAQHRRIIAQKAQ</sequence>
<keyword evidence="1" id="KW-0812">Transmembrane</keyword>
<keyword evidence="1" id="KW-1133">Transmembrane helix</keyword>
<reference evidence="3" key="1">
    <citation type="submission" date="2022-11" db="UniProtKB">
        <authorList>
            <consortium name="WormBaseParasite"/>
        </authorList>
    </citation>
    <scope>IDENTIFICATION</scope>
</reference>
<dbReference type="WBParaSite" id="Gr19_v10_g3503.t1">
    <property type="protein sequence ID" value="Gr19_v10_g3503.t1"/>
    <property type="gene ID" value="Gr19_v10_g3503"/>
</dbReference>
<dbReference type="Proteomes" id="UP000887572">
    <property type="component" value="Unplaced"/>
</dbReference>
<accession>A0A914HT29</accession>
<evidence type="ECO:0000313" key="3">
    <source>
        <dbReference type="WBParaSite" id="Gr19_v10_g3503.t1"/>
    </source>
</evidence>
<evidence type="ECO:0000256" key="1">
    <source>
        <dbReference type="SAM" id="Phobius"/>
    </source>
</evidence>
<organism evidence="2 3">
    <name type="scientific">Globodera rostochiensis</name>
    <name type="common">Golden nematode worm</name>
    <name type="synonym">Heterodera rostochiensis</name>
    <dbReference type="NCBI Taxonomy" id="31243"/>
    <lineage>
        <taxon>Eukaryota</taxon>
        <taxon>Metazoa</taxon>
        <taxon>Ecdysozoa</taxon>
        <taxon>Nematoda</taxon>
        <taxon>Chromadorea</taxon>
        <taxon>Rhabditida</taxon>
        <taxon>Tylenchina</taxon>
        <taxon>Tylenchomorpha</taxon>
        <taxon>Tylenchoidea</taxon>
        <taxon>Heteroderidae</taxon>
        <taxon>Heteroderinae</taxon>
        <taxon>Globodera</taxon>
    </lineage>
</organism>
<dbReference type="AlphaFoldDB" id="A0A914HT29"/>
<feature type="transmembrane region" description="Helical" evidence="1">
    <location>
        <begin position="18"/>
        <end position="39"/>
    </location>
</feature>